<evidence type="ECO:0000259" key="6">
    <source>
        <dbReference type="Pfam" id="PF01509"/>
    </source>
</evidence>
<reference evidence="9 11" key="3">
    <citation type="submission" date="2016-10" db="EMBL/GenBank/DDBJ databases">
        <authorList>
            <person name="Varghese N."/>
            <person name="Submissions S."/>
        </authorList>
    </citation>
    <scope>NUCLEOTIDE SEQUENCE [LARGE SCALE GENOMIC DNA]</scope>
    <source>
        <strain evidence="9 11">CGMCC 1.6501</strain>
    </source>
</reference>
<comment type="function">
    <text evidence="5">Responsible for synthesis of pseudouridine from uracil-55 in the psi GC loop of transfer RNAs.</text>
</comment>
<evidence type="ECO:0000256" key="4">
    <source>
        <dbReference type="ARBA" id="ARBA00023235"/>
    </source>
</evidence>
<evidence type="ECO:0000256" key="5">
    <source>
        <dbReference type="HAMAP-Rule" id="MF_01080"/>
    </source>
</evidence>
<dbReference type="Pfam" id="PF01509">
    <property type="entry name" value="TruB_N"/>
    <property type="match status" value="1"/>
</dbReference>
<dbReference type="Proteomes" id="UP000034029">
    <property type="component" value="Chromosome"/>
</dbReference>
<reference evidence="8 10" key="1">
    <citation type="journal article" date="2015" name="Int. J. Syst. Evol. Microbiol.">
        <title>Complete genome sequence of Salinicoccus halodurans H3B36, isolated from the Qaidam Basin in China.</title>
        <authorList>
            <person name="Jiang K."/>
            <person name="Xue Y."/>
            <person name="Ma Y."/>
        </authorList>
    </citation>
    <scope>NUCLEOTIDE SEQUENCE [LARGE SCALE GENOMIC DNA]</scope>
    <source>
        <strain evidence="8 10">H3B36</strain>
    </source>
</reference>
<dbReference type="InterPro" id="IPR032819">
    <property type="entry name" value="TruB_C"/>
</dbReference>
<evidence type="ECO:0000256" key="2">
    <source>
        <dbReference type="ARBA" id="ARBA00005642"/>
    </source>
</evidence>
<evidence type="ECO:0000256" key="1">
    <source>
        <dbReference type="ARBA" id="ARBA00000385"/>
    </source>
</evidence>
<dbReference type="GO" id="GO:0003723">
    <property type="term" value="F:RNA binding"/>
    <property type="evidence" value="ECO:0007669"/>
    <property type="project" value="InterPro"/>
</dbReference>
<dbReference type="FunFam" id="3.30.2350.10:FF:000011">
    <property type="entry name" value="tRNA pseudouridine synthase B"/>
    <property type="match status" value="1"/>
</dbReference>
<evidence type="ECO:0000313" key="8">
    <source>
        <dbReference type="EMBL" id="AKG73796.1"/>
    </source>
</evidence>
<evidence type="ECO:0000313" key="11">
    <source>
        <dbReference type="Proteomes" id="UP000183090"/>
    </source>
</evidence>
<dbReference type="KEGG" id="shv:AAT16_05900"/>
<dbReference type="PANTHER" id="PTHR13767">
    <property type="entry name" value="TRNA-PSEUDOURIDINE SYNTHASE"/>
    <property type="match status" value="1"/>
</dbReference>
<keyword evidence="4 5" id="KW-0413">Isomerase</keyword>
<keyword evidence="3 5" id="KW-0819">tRNA processing</keyword>
<comment type="catalytic activity">
    <reaction evidence="1 5">
        <text>uridine(55) in tRNA = pseudouridine(55) in tRNA</text>
        <dbReference type="Rhea" id="RHEA:42532"/>
        <dbReference type="Rhea" id="RHEA-COMP:10101"/>
        <dbReference type="Rhea" id="RHEA-COMP:10102"/>
        <dbReference type="ChEBI" id="CHEBI:65314"/>
        <dbReference type="ChEBI" id="CHEBI:65315"/>
        <dbReference type="EC" id="5.4.99.25"/>
    </reaction>
</comment>
<dbReference type="Proteomes" id="UP000183090">
    <property type="component" value="Unassembled WGS sequence"/>
</dbReference>
<dbReference type="GO" id="GO:0031119">
    <property type="term" value="P:tRNA pseudouridine synthesis"/>
    <property type="evidence" value="ECO:0007669"/>
    <property type="project" value="UniProtKB-UniRule"/>
</dbReference>
<dbReference type="HAMAP" id="MF_01080">
    <property type="entry name" value="TruB_bact"/>
    <property type="match status" value="1"/>
</dbReference>
<evidence type="ECO:0000259" key="7">
    <source>
        <dbReference type="Pfam" id="PF16198"/>
    </source>
</evidence>
<dbReference type="GO" id="GO:0160148">
    <property type="term" value="F:tRNA pseudouridine(55) synthase activity"/>
    <property type="evidence" value="ECO:0007669"/>
    <property type="project" value="UniProtKB-EC"/>
</dbReference>
<feature type="domain" description="Pseudouridine synthase II N-terminal" evidence="6">
    <location>
        <begin position="24"/>
        <end position="177"/>
    </location>
</feature>
<sequence length="307" mass="34594">MLHGVIPINKPRGMTSHDVVFKMRKILGMKKVGHTGTLDPEVTGVLPICIGEGTKLTEYMQTKRKSYRARVTLGFATDTEDQTGTVTGKSDISGITDDQIDRVIASFPEDYEQQVPMYSSVRVDGRKLYEYAREGKTVERPKRTVKIYSLERTSGITREDGLIHFYVDVECSKGTYVRTLAVDIGRHLSVHAHMSHLIRTASCGIDIENAITMEELKEMDHEDAVVPLLEILKDEPAVDIKDDGFLFKIRNGQKMPKSDIMESVEDDGAELVVFTHEGKPLGIYYPHPAKPDVMKPYQMFNIQEAMK</sequence>
<dbReference type="PANTHER" id="PTHR13767:SF2">
    <property type="entry name" value="PSEUDOURIDYLATE SYNTHASE TRUB1"/>
    <property type="match status" value="1"/>
</dbReference>
<evidence type="ECO:0000313" key="9">
    <source>
        <dbReference type="EMBL" id="SFK56032.1"/>
    </source>
</evidence>
<feature type="active site" description="Nucleophile" evidence="5">
    <location>
        <position position="39"/>
    </location>
</feature>
<dbReference type="GO" id="GO:1990481">
    <property type="term" value="P:mRNA pseudouridine synthesis"/>
    <property type="evidence" value="ECO:0007669"/>
    <property type="project" value="TreeGrafter"/>
</dbReference>
<dbReference type="InterPro" id="IPR020103">
    <property type="entry name" value="PsdUridine_synth_cat_dom_sf"/>
</dbReference>
<proteinExistence type="inferred from homology"/>
<gene>
    <name evidence="5" type="primary">truB</name>
    <name evidence="8" type="ORF">AAT16_05900</name>
    <name evidence="9" type="ORF">SAMN05216235_0419</name>
</gene>
<dbReference type="SUPFAM" id="SSF55120">
    <property type="entry name" value="Pseudouridine synthase"/>
    <property type="match status" value="1"/>
</dbReference>
<dbReference type="EC" id="5.4.99.25" evidence="5"/>
<keyword evidence="10" id="KW-1185">Reference proteome</keyword>
<dbReference type="Gene3D" id="3.30.2350.10">
    <property type="entry name" value="Pseudouridine synthase"/>
    <property type="match status" value="1"/>
</dbReference>
<evidence type="ECO:0000256" key="3">
    <source>
        <dbReference type="ARBA" id="ARBA00022694"/>
    </source>
</evidence>
<feature type="domain" description="tRNA pseudouridylate synthase B C-terminal" evidence="7">
    <location>
        <begin position="178"/>
        <end position="219"/>
    </location>
</feature>
<name>A0A0F7HJF5_9STAP</name>
<comment type="similarity">
    <text evidence="2 5">Belongs to the pseudouridine synthase TruB family. Type 1 subfamily.</text>
</comment>
<dbReference type="NCBIfam" id="TIGR00431">
    <property type="entry name" value="TruB"/>
    <property type="match status" value="1"/>
</dbReference>
<accession>A0A0F7HJF5</accession>
<dbReference type="Pfam" id="PF16198">
    <property type="entry name" value="TruB_C_2"/>
    <property type="match status" value="1"/>
</dbReference>
<dbReference type="RefSeq" id="WP_046789984.1">
    <property type="nucleotide sequence ID" value="NZ_CP011366.1"/>
</dbReference>
<dbReference type="EMBL" id="FOTB01000001">
    <property type="protein sequence ID" value="SFK56032.1"/>
    <property type="molecule type" value="Genomic_DNA"/>
</dbReference>
<dbReference type="InterPro" id="IPR014780">
    <property type="entry name" value="tRNA_psdUridine_synth_TruB"/>
</dbReference>
<protein>
    <recommendedName>
        <fullName evidence="5">tRNA pseudouridine synthase B</fullName>
        <ecNumber evidence="5">5.4.99.25</ecNumber>
    </recommendedName>
    <alternativeName>
        <fullName evidence="5">tRNA pseudouridine(55) synthase</fullName>
        <shortName evidence="5">Psi55 synthase</shortName>
    </alternativeName>
    <alternativeName>
        <fullName evidence="5">tRNA pseudouridylate synthase</fullName>
    </alternativeName>
    <alternativeName>
        <fullName evidence="5">tRNA-uridine isomerase</fullName>
    </alternativeName>
</protein>
<dbReference type="InterPro" id="IPR002501">
    <property type="entry name" value="PsdUridine_synth_N"/>
</dbReference>
<dbReference type="CDD" id="cd02573">
    <property type="entry name" value="PseudoU_synth_EcTruB"/>
    <property type="match status" value="1"/>
</dbReference>
<dbReference type="OrthoDB" id="9802309at2"/>
<organism evidence="9 11">
    <name type="scientific">Salinicoccus halodurans</name>
    <dbReference type="NCBI Taxonomy" id="407035"/>
    <lineage>
        <taxon>Bacteria</taxon>
        <taxon>Bacillati</taxon>
        <taxon>Bacillota</taxon>
        <taxon>Bacilli</taxon>
        <taxon>Bacillales</taxon>
        <taxon>Staphylococcaceae</taxon>
        <taxon>Salinicoccus</taxon>
    </lineage>
</organism>
<evidence type="ECO:0000313" key="10">
    <source>
        <dbReference type="Proteomes" id="UP000034029"/>
    </source>
</evidence>
<dbReference type="AlphaFoldDB" id="A0A0F7HJF5"/>
<dbReference type="EMBL" id="CP011366">
    <property type="protein sequence ID" value="AKG73796.1"/>
    <property type="molecule type" value="Genomic_DNA"/>
</dbReference>
<reference evidence="10" key="2">
    <citation type="submission" date="2015-04" db="EMBL/GenBank/DDBJ databases">
        <title>Complete genome sequence of Salinicoccus halodurans strain H3B36, isolated from the Qaidam basin of China.</title>
        <authorList>
            <person name="Ma Y."/>
            <person name="Jiang K."/>
            <person name="Xue Y."/>
        </authorList>
    </citation>
    <scope>NUCLEOTIDE SEQUENCE [LARGE SCALE GENOMIC DNA]</scope>
    <source>
        <strain evidence="10">H3B36</strain>
    </source>
</reference>